<dbReference type="Proteomes" id="UP000240572">
    <property type="component" value="Unassembled WGS sequence"/>
</dbReference>
<keyword evidence="1" id="KW-0472">Membrane</keyword>
<feature type="transmembrane region" description="Helical" evidence="1">
    <location>
        <begin position="124"/>
        <end position="143"/>
    </location>
</feature>
<dbReference type="EMBL" id="PYGD01000012">
    <property type="protein sequence ID" value="PSK89225.1"/>
    <property type="molecule type" value="Genomic_DNA"/>
</dbReference>
<feature type="transmembrane region" description="Helical" evidence="1">
    <location>
        <begin position="99"/>
        <end position="117"/>
    </location>
</feature>
<feature type="transmembrane region" description="Helical" evidence="1">
    <location>
        <begin position="731"/>
        <end position="750"/>
    </location>
</feature>
<evidence type="ECO:0000256" key="1">
    <source>
        <dbReference type="SAM" id="Phobius"/>
    </source>
</evidence>
<feature type="domain" description="Transglutaminase-like" evidence="2">
    <location>
        <begin position="507"/>
        <end position="579"/>
    </location>
</feature>
<dbReference type="InterPro" id="IPR052901">
    <property type="entry name" value="Bact_TGase-like"/>
</dbReference>
<proteinExistence type="predicted"/>
<evidence type="ECO:0000259" key="2">
    <source>
        <dbReference type="SMART" id="SM00460"/>
    </source>
</evidence>
<comment type="caution">
    <text evidence="3">The sequence shown here is derived from an EMBL/GenBank/DDBJ whole genome shotgun (WGS) entry which is preliminary data.</text>
</comment>
<dbReference type="OrthoDB" id="9804872at2"/>
<dbReference type="Pfam" id="PF01841">
    <property type="entry name" value="Transglut_core"/>
    <property type="match status" value="1"/>
</dbReference>
<feature type="transmembrane region" description="Helical" evidence="1">
    <location>
        <begin position="70"/>
        <end position="87"/>
    </location>
</feature>
<keyword evidence="1" id="KW-0812">Transmembrane</keyword>
<organism evidence="3 4">
    <name type="scientific">Taibaiella chishuiensis</name>
    <dbReference type="NCBI Taxonomy" id="1434707"/>
    <lineage>
        <taxon>Bacteria</taxon>
        <taxon>Pseudomonadati</taxon>
        <taxon>Bacteroidota</taxon>
        <taxon>Chitinophagia</taxon>
        <taxon>Chitinophagales</taxon>
        <taxon>Chitinophagaceae</taxon>
        <taxon>Taibaiella</taxon>
    </lineage>
</organism>
<keyword evidence="4" id="KW-1185">Reference proteome</keyword>
<evidence type="ECO:0000313" key="4">
    <source>
        <dbReference type="Proteomes" id="UP000240572"/>
    </source>
</evidence>
<protein>
    <submittedName>
        <fullName evidence="3">Transglutaminase superfamily protein</fullName>
    </submittedName>
</protein>
<accession>A0A2P8CW89</accession>
<dbReference type="PANTHER" id="PTHR42736:SF1">
    <property type="entry name" value="PROTEIN-GLUTAMINE GAMMA-GLUTAMYLTRANSFERASE"/>
    <property type="match status" value="1"/>
</dbReference>
<sequence>MRIQRATPVNELLAKVLFLLLPTLLVCYFLIWNANQYYAILRSQAVQQTVYVAAGMLGAALFYSFRFRFLPSFLLLAGILYAVYRGIDASAVGEFDTFFLSIQFKVFSITFIAGWLSGWGFVRLRFFSVFIAALFLTCCIWLVSKQSQVFFAENGQDALLNFAAVFGPIVLYAVYIIFTAELIRNYKDKSQKFWWFLTRRLLLFAGLAVVLLGGVIYFMRSQIKETIAEFGGGGQEGKISMLKKNKDNTFDLQQYTRLRGNLGRSNELLFAAHIENFFPDSDVPNPLYLTAFYYSKFDTLTETFERDSLIPANDLFEPDPGKVPLFSPRYDSSVLAYALKERLRKTVEIEVYKKQLSPATYIAPSTAFFVQPITIERDFQQEFKSAYRAKSYVSELNSAYFVYNADDPQIRLFQEQRFEVLRKVTGYDGVSPQLMKYYTFMPADAKFNRIRSLAAEVTKGKTTPVDKIIAIRDYFLSKDENGEPLFSYTDNPGVPDIPDASKLQYFLFENRKGYCAYYAGATLFMLRSLGIPSRITVGFMTVERSNKNKGWYWYYADQAHAWVQVYFPGYGWLDFDTTVGNDDARESPKPDGTPPMQPPKAFLAGDGLVSSVDTVKKIVGLRMSRMVYHDKEYKLPETKELKLDVSVAAIRKDSMDIPLSQLHVGDSATAVSYAEVFKNLKPSAGEQAMSLVDRFPDPAPIDEVYVKAVYKDKKEQDALQQEENKGTNWKAVLWTAAISIAVILLLLLLLPRLIYTYYRLRYAAAKATGARAYWAYRTAGFYLHQLGYVKGSQTALQHAQQVDQALHTRFTAFMIPYLKLKYAGQALDASEEQALLQALSPLLRQVRQQVPFGKRFARFFQVFRAIAFFGVGEDEA</sequence>
<name>A0A2P8CW89_9BACT</name>
<feature type="transmembrane region" description="Helical" evidence="1">
    <location>
        <begin position="45"/>
        <end position="63"/>
    </location>
</feature>
<feature type="transmembrane region" description="Helical" evidence="1">
    <location>
        <begin position="201"/>
        <end position="219"/>
    </location>
</feature>
<reference evidence="3 4" key="1">
    <citation type="submission" date="2018-03" db="EMBL/GenBank/DDBJ databases">
        <title>Genomic Encyclopedia of Type Strains, Phase III (KMG-III): the genomes of soil and plant-associated and newly described type strains.</title>
        <authorList>
            <person name="Whitman W."/>
        </authorList>
    </citation>
    <scope>NUCLEOTIDE SEQUENCE [LARGE SCALE GENOMIC DNA]</scope>
    <source>
        <strain evidence="3 4">CGMCC 1.12700</strain>
    </source>
</reference>
<dbReference type="RefSeq" id="WP_106524881.1">
    <property type="nucleotide sequence ID" value="NZ_PYGD01000012.1"/>
</dbReference>
<feature type="transmembrane region" description="Helical" evidence="1">
    <location>
        <begin position="158"/>
        <end position="180"/>
    </location>
</feature>
<dbReference type="SUPFAM" id="SSF54001">
    <property type="entry name" value="Cysteine proteinases"/>
    <property type="match status" value="1"/>
</dbReference>
<dbReference type="InterPro" id="IPR038765">
    <property type="entry name" value="Papain-like_cys_pep_sf"/>
</dbReference>
<dbReference type="SMART" id="SM00460">
    <property type="entry name" value="TGc"/>
    <property type="match status" value="1"/>
</dbReference>
<gene>
    <name evidence="3" type="ORF">B0I18_11226</name>
</gene>
<dbReference type="AlphaFoldDB" id="A0A2P8CW89"/>
<dbReference type="InterPro" id="IPR002931">
    <property type="entry name" value="Transglutaminase-like"/>
</dbReference>
<dbReference type="Gene3D" id="3.10.620.30">
    <property type="match status" value="1"/>
</dbReference>
<feature type="transmembrane region" description="Helical" evidence="1">
    <location>
        <begin position="12"/>
        <end position="33"/>
    </location>
</feature>
<evidence type="ECO:0000313" key="3">
    <source>
        <dbReference type="EMBL" id="PSK89225.1"/>
    </source>
</evidence>
<keyword evidence="1" id="KW-1133">Transmembrane helix</keyword>
<dbReference type="PANTHER" id="PTHR42736">
    <property type="entry name" value="PROTEIN-GLUTAMINE GAMMA-GLUTAMYLTRANSFERASE"/>
    <property type="match status" value="1"/>
</dbReference>